<keyword evidence="4" id="KW-0479">Metal-binding</keyword>
<dbReference type="InterPro" id="IPR034457">
    <property type="entry name" value="Organic_radical-activating"/>
</dbReference>
<comment type="cofactor">
    <cofactor evidence="1">
        <name>[4Fe-4S] cluster</name>
        <dbReference type="ChEBI" id="CHEBI:49883"/>
    </cofactor>
</comment>
<evidence type="ECO:0000256" key="2">
    <source>
        <dbReference type="ARBA" id="ARBA00022485"/>
    </source>
</evidence>
<gene>
    <name evidence="7" type="ORF">IAB63_01690</name>
</gene>
<evidence type="ECO:0000313" key="8">
    <source>
        <dbReference type="Proteomes" id="UP000824164"/>
    </source>
</evidence>
<dbReference type="SFLD" id="SFLDS00029">
    <property type="entry name" value="Radical_SAM"/>
    <property type="match status" value="1"/>
</dbReference>
<protein>
    <submittedName>
        <fullName evidence="7">Radical SAM protein</fullName>
    </submittedName>
</protein>
<reference evidence="7" key="1">
    <citation type="submission" date="2020-10" db="EMBL/GenBank/DDBJ databases">
        <authorList>
            <person name="Gilroy R."/>
        </authorList>
    </citation>
    <scope>NUCLEOTIDE SEQUENCE</scope>
    <source>
        <strain evidence="7">CHK187-14744</strain>
    </source>
</reference>
<dbReference type="GO" id="GO:0051539">
    <property type="term" value="F:4 iron, 4 sulfur cluster binding"/>
    <property type="evidence" value="ECO:0007669"/>
    <property type="project" value="UniProtKB-KW"/>
</dbReference>
<proteinExistence type="predicted"/>
<dbReference type="CDD" id="cd01335">
    <property type="entry name" value="Radical_SAM"/>
    <property type="match status" value="1"/>
</dbReference>
<keyword evidence="5" id="KW-0408">Iron</keyword>
<dbReference type="EMBL" id="DVLT01000008">
    <property type="protein sequence ID" value="HIU01947.1"/>
    <property type="molecule type" value="Genomic_DNA"/>
</dbReference>
<dbReference type="GO" id="GO:0046872">
    <property type="term" value="F:metal ion binding"/>
    <property type="evidence" value="ECO:0007669"/>
    <property type="project" value="UniProtKB-KW"/>
</dbReference>
<accession>A0A9D1HGU8</accession>
<dbReference type="SFLD" id="SFLDF00299">
    <property type="entry name" value="anaerobic_ribonucleoside-triph"/>
    <property type="match status" value="1"/>
</dbReference>
<dbReference type="PANTHER" id="PTHR30352:SF2">
    <property type="entry name" value="ANAEROBIC RIBONUCLEOSIDE-TRIPHOSPHATE REDUCTASE-ACTIVATING PROTEIN"/>
    <property type="match status" value="1"/>
</dbReference>
<dbReference type="Pfam" id="PF13353">
    <property type="entry name" value="Fer4_12"/>
    <property type="match status" value="1"/>
</dbReference>
<dbReference type="PANTHER" id="PTHR30352">
    <property type="entry name" value="PYRUVATE FORMATE-LYASE-ACTIVATING ENZYME"/>
    <property type="match status" value="1"/>
</dbReference>
<keyword evidence="2" id="KW-0004">4Fe-4S</keyword>
<dbReference type="InterPro" id="IPR013785">
    <property type="entry name" value="Aldolase_TIM"/>
</dbReference>
<keyword evidence="6" id="KW-0411">Iron-sulfur</keyword>
<evidence type="ECO:0000256" key="4">
    <source>
        <dbReference type="ARBA" id="ARBA00022723"/>
    </source>
</evidence>
<dbReference type="GO" id="GO:0004748">
    <property type="term" value="F:ribonucleoside-diphosphate reductase activity, thioredoxin disulfide as acceptor"/>
    <property type="evidence" value="ECO:0007669"/>
    <property type="project" value="TreeGrafter"/>
</dbReference>
<dbReference type="SUPFAM" id="SSF102114">
    <property type="entry name" value="Radical SAM enzymes"/>
    <property type="match status" value="1"/>
</dbReference>
<dbReference type="Proteomes" id="UP000824164">
    <property type="component" value="Unassembled WGS sequence"/>
</dbReference>
<organism evidence="7 8">
    <name type="scientific">Candidatus Onthocola gallistercoris</name>
    <dbReference type="NCBI Taxonomy" id="2840876"/>
    <lineage>
        <taxon>Bacteria</taxon>
        <taxon>Bacillati</taxon>
        <taxon>Bacillota</taxon>
        <taxon>Bacilli</taxon>
        <taxon>Candidatus Onthocola</taxon>
    </lineage>
</organism>
<evidence type="ECO:0000256" key="1">
    <source>
        <dbReference type="ARBA" id="ARBA00001966"/>
    </source>
</evidence>
<reference evidence="7" key="2">
    <citation type="journal article" date="2021" name="PeerJ">
        <title>Extensive microbial diversity within the chicken gut microbiome revealed by metagenomics and culture.</title>
        <authorList>
            <person name="Gilroy R."/>
            <person name="Ravi A."/>
            <person name="Getino M."/>
            <person name="Pursley I."/>
            <person name="Horton D.L."/>
            <person name="Alikhan N.F."/>
            <person name="Baker D."/>
            <person name="Gharbi K."/>
            <person name="Hall N."/>
            <person name="Watson M."/>
            <person name="Adriaenssens E.M."/>
            <person name="Foster-Nyarko E."/>
            <person name="Jarju S."/>
            <person name="Secka A."/>
            <person name="Antonio M."/>
            <person name="Oren A."/>
            <person name="Chaudhuri R.R."/>
            <person name="La Ragione R."/>
            <person name="Hildebrand F."/>
            <person name="Pallen M.J."/>
        </authorList>
    </citation>
    <scope>NUCLEOTIDE SEQUENCE</scope>
    <source>
        <strain evidence="7">CHK187-14744</strain>
    </source>
</reference>
<sequence>MLRVYQTVRRIRTLGPYDRFGLWLQGCERNCPGCISPEAGRMDGGYLADEDTLAGEILSVPDIEGITVSGGEPFLQAEALEKLLCRVRREKDLGIILYTGYTYEEVAGHPLLRQCDALIDGPYIKEADDGRSMRGSSNQRLIHLSERYRGKIEYGEWGRKIQMAETDRNEVVMVGVPSGHSADFARYLRDFWKGGPDGDH</sequence>
<dbReference type="Gene3D" id="3.20.20.70">
    <property type="entry name" value="Aldolase class I"/>
    <property type="match status" value="1"/>
</dbReference>
<dbReference type="GO" id="GO:0043365">
    <property type="term" value="F:[formate-C-acetyltransferase]-activating enzyme activity"/>
    <property type="evidence" value="ECO:0007669"/>
    <property type="project" value="InterPro"/>
</dbReference>
<comment type="caution">
    <text evidence="7">The sequence shown here is derived from an EMBL/GenBank/DDBJ whole genome shotgun (WGS) entry which is preliminary data.</text>
</comment>
<evidence type="ECO:0000313" key="7">
    <source>
        <dbReference type="EMBL" id="HIU01947.1"/>
    </source>
</evidence>
<dbReference type="SFLD" id="SFLDG01066">
    <property type="entry name" value="organic_radical-activating_enz"/>
    <property type="match status" value="1"/>
</dbReference>
<dbReference type="InterPro" id="IPR012837">
    <property type="entry name" value="NrdG"/>
</dbReference>
<evidence type="ECO:0000256" key="6">
    <source>
        <dbReference type="ARBA" id="ARBA00023014"/>
    </source>
</evidence>
<keyword evidence="3" id="KW-0949">S-adenosyl-L-methionine</keyword>
<dbReference type="InterPro" id="IPR007197">
    <property type="entry name" value="rSAM"/>
</dbReference>
<dbReference type="SFLD" id="SFLDG01063">
    <property type="entry name" value="activating_enzymes__group_1"/>
    <property type="match status" value="1"/>
</dbReference>
<name>A0A9D1HGU8_9FIRM</name>
<evidence type="ECO:0000256" key="5">
    <source>
        <dbReference type="ARBA" id="ARBA00023004"/>
    </source>
</evidence>
<dbReference type="InterPro" id="IPR058240">
    <property type="entry name" value="rSAM_sf"/>
</dbReference>
<evidence type="ECO:0000256" key="3">
    <source>
        <dbReference type="ARBA" id="ARBA00022691"/>
    </source>
</evidence>
<dbReference type="AlphaFoldDB" id="A0A9D1HGU8"/>